<keyword evidence="3" id="KW-1185">Reference proteome</keyword>
<reference evidence="2 3" key="1">
    <citation type="submission" date="2017-09" db="EMBL/GenBank/DDBJ databases">
        <authorList>
            <person name="Ehlers B."/>
            <person name="Leendertz F.H."/>
        </authorList>
    </citation>
    <scope>NUCLEOTIDE SEQUENCE [LARGE SCALE GENOMIC DNA]</scope>
    <source>
        <strain evidence="2 3">CGMCC 4.7095</strain>
    </source>
</reference>
<protein>
    <submittedName>
        <fullName evidence="2">Uncharacterized protein</fullName>
    </submittedName>
</protein>
<organism evidence="2 3">
    <name type="scientific">Streptomyces zhaozhouensis</name>
    <dbReference type="NCBI Taxonomy" id="1300267"/>
    <lineage>
        <taxon>Bacteria</taxon>
        <taxon>Bacillati</taxon>
        <taxon>Actinomycetota</taxon>
        <taxon>Actinomycetes</taxon>
        <taxon>Kitasatosporales</taxon>
        <taxon>Streptomycetaceae</taxon>
        <taxon>Streptomyces</taxon>
    </lineage>
</organism>
<dbReference type="Proteomes" id="UP000219072">
    <property type="component" value="Unassembled WGS sequence"/>
</dbReference>
<accession>A0A286E847</accession>
<evidence type="ECO:0000256" key="1">
    <source>
        <dbReference type="SAM" id="MobiDB-lite"/>
    </source>
</evidence>
<dbReference type="EMBL" id="OCNE01000028">
    <property type="protein sequence ID" value="SOD67061.1"/>
    <property type="molecule type" value="Genomic_DNA"/>
</dbReference>
<gene>
    <name evidence="2" type="ORF">SAMN06297387_12849</name>
</gene>
<feature type="region of interest" description="Disordered" evidence="1">
    <location>
        <begin position="149"/>
        <end position="180"/>
    </location>
</feature>
<dbReference type="AlphaFoldDB" id="A0A286E847"/>
<sequence>MTDEQQQETPRWTSDHLQTEQGVALYADQIRAIFRDYARDFRALADEVRRDAQAAPVEGDNAVTSWLHARQLARGLRQMARHSELIVKAGKQLETDHRRVRVQLPAARRQKAAARAAKKRAALAARQQGALGAGGGGVEGTGVGRAVEHVAGTDTGQGQERVDQQPATPFGALFGTGGGR</sequence>
<evidence type="ECO:0000313" key="3">
    <source>
        <dbReference type="Proteomes" id="UP000219072"/>
    </source>
</evidence>
<evidence type="ECO:0000313" key="2">
    <source>
        <dbReference type="EMBL" id="SOD67061.1"/>
    </source>
</evidence>
<name>A0A286E847_9ACTN</name>
<dbReference type="RefSeq" id="WP_141514672.1">
    <property type="nucleotide sequence ID" value="NZ_OCNE01000028.1"/>
</dbReference>
<proteinExistence type="predicted"/>
<dbReference type="OrthoDB" id="4317595at2"/>